<dbReference type="InterPro" id="IPR000792">
    <property type="entry name" value="Tscrpt_reg_LuxR_C"/>
</dbReference>
<evidence type="ECO:0000256" key="3">
    <source>
        <dbReference type="SAM" id="MobiDB-lite"/>
    </source>
</evidence>
<sequence>MLTGRLDNGGRRSRRHHELSGRRDECGVLDRLVAGVRAGQSLAMVLCGEPGVGKTALLEHVVEQVTGFRVARAAGVQPETDLTFAGLHRLCAPMLRWAEVLPVHQRDALQAALGMRGEPGPNRFLVGLAVEGLLTEVARERPLLLVVDDAQWLDRASLQALTFAARRLESQPVALILATREPACTPELTGLRKLVVAGLPDAEARALVRSFHRGPSDDQVLDRLVAETRGNPAALLGLTPAELAGGSGSPGAQALPRWVEKEYLQSLPASLPAATRRLVLIAAAEPLGDPVLLWRAGARLEIGVEAVEPAAAAGLLEVGAHVRFQHPLHRSVVYQAASVLERRIAHRALAEVTDPVADPDRRAWHRAQAAAQPDEEVVGDLQRTAALARARGGPAAAAAFLQRAAELTPPERARRAERALVAAQAAHRAGKPDAALRMLSLAEVDPLDEPQRARLELLRAQITFAVNPGSEAPPLLLRAARQLEPLDVQLARETYLDALSAAMIASPLAGVREVAEAARSAPPSALPSRATDLLLDGLATRYTDGYTAGLPTLKRALDAVLSHDISRRDGLRLPWPAHITAVNLWDDEALEMVATRCLQVARDAGASTTLPLVLNSRIATHVLVGELAAAAPLLDELDAVTEATGSPLTPYGAVLLAAWHGRESEACELIGSTVTDALRRGEGFGLIVSYRAKALLCNSLGRYEDALAAAEHAENVCPQASGMPTWGTLIELIEAAGRSAMPEHASAAYQRLAEATDASGTEWALGIQARSRALLSNGKAAEEAYRESIARLGRTRIRGELARAHLLYGEWLRRANSRLRAREQLRIAFRMFTAMDMEAFARRATRELQAAGQRSRRRTVEKDGELTSQEMQIVGLVREGLSNPEIAARLFLSPRTVEWHLHKIFGKLHITSRVQLYR</sequence>
<dbReference type="InterPro" id="IPR011990">
    <property type="entry name" value="TPR-like_helical_dom_sf"/>
</dbReference>
<dbReference type="PANTHER" id="PTHR16305">
    <property type="entry name" value="TESTICULAR SOLUBLE ADENYLYL CYCLASE"/>
    <property type="match status" value="1"/>
</dbReference>
<dbReference type="PRINTS" id="PR00038">
    <property type="entry name" value="HTHLUXR"/>
</dbReference>
<keyword evidence="6" id="KW-1185">Reference proteome</keyword>
<comment type="caution">
    <text evidence="5">The sequence shown here is derived from an EMBL/GenBank/DDBJ whole genome shotgun (WGS) entry which is preliminary data.</text>
</comment>
<dbReference type="PROSITE" id="PS50043">
    <property type="entry name" value="HTH_LUXR_2"/>
    <property type="match status" value="1"/>
</dbReference>
<dbReference type="Gene3D" id="1.10.10.10">
    <property type="entry name" value="Winged helix-like DNA-binding domain superfamily/Winged helix DNA-binding domain"/>
    <property type="match status" value="1"/>
</dbReference>
<dbReference type="EMBL" id="JBHUCO010000021">
    <property type="protein sequence ID" value="MFD1519907.1"/>
    <property type="molecule type" value="Genomic_DNA"/>
</dbReference>
<dbReference type="SMART" id="SM00421">
    <property type="entry name" value="HTH_LUXR"/>
    <property type="match status" value="1"/>
</dbReference>
<evidence type="ECO:0000256" key="1">
    <source>
        <dbReference type="ARBA" id="ARBA00022741"/>
    </source>
</evidence>
<dbReference type="InterPro" id="IPR041664">
    <property type="entry name" value="AAA_16"/>
</dbReference>
<dbReference type="SUPFAM" id="SSF48452">
    <property type="entry name" value="TPR-like"/>
    <property type="match status" value="1"/>
</dbReference>
<dbReference type="InterPro" id="IPR027417">
    <property type="entry name" value="P-loop_NTPase"/>
</dbReference>
<dbReference type="SUPFAM" id="SSF46894">
    <property type="entry name" value="C-terminal effector domain of the bipartite response regulators"/>
    <property type="match status" value="1"/>
</dbReference>
<feature type="domain" description="HTH luxR-type" evidence="4">
    <location>
        <begin position="859"/>
        <end position="918"/>
    </location>
</feature>
<keyword evidence="1" id="KW-0547">Nucleotide-binding</keyword>
<gene>
    <name evidence="5" type="ORF">ACFSJD_20595</name>
</gene>
<dbReference type="SUPFAM" id="SSF52540">
    <property type="entry name" value="P-loop containing nucleoside triphosphate hydrolases"/>
    <property type="match status" value="1"/>
</dbReference>
<dbReference type="Proteomes" id="UP001597114">
    <property type="component" value="Unassembled WGS sequence"/>
</dbReference>
<evidence type="ECO:0000313" key="5">
    <source>
        <dbReference type="EMBL" id="MFD1519907.1"/>
    </source>
</evidence>
<dbReference type="RefSeq" id="WP_344723597.1">
    <property type="nucleotide sequence ID" value="NZ_BAAAUS010000020.1"/>
</dbReference>
<dbReference type="Pfam" id="PF13191">
    <property type="entry name" value="AAA_16"/>
    <property type="match status" value="1"/>
</dbReference>
<feature type="region of interest" description="Disordered" evidence="3">
    <location>
        <begin position="1"/>
        <end position="20"/>
    </location>
</feature>
<dbReference type="CDD" id="cd06170">
    <property type="entry name" value="LuxR_C_like"/>
    <property type="match status" value="1"/>
</dbReference>
<dbReference type="Gene3D" id="3.40.50.300">
    <property type="entry name" value="P-loop containing nucleotide triphosphate hydrolases"/>
    <property type="match status" value="1"/>
</dbReference>
<name>A0ABW4EY64_9PSEU</name>
<reference evidence="6" key="1">
    <citation type="journal article" date="2019" name="Int. J. Syst. Evol. Microbiol.">
        <title>The Global Catalogue of Microorganisms (GCM) 10K type strain sequencing project: providing services to taxonomists for standard genome sequencing and annotation.</title>
        <authorList>
            <consortium name="The Broad Institute Genomics Platform"/>
            <consortium name="The Broad Institute Genome Sequencing Center for Infectious Disease"/>
            <person name="Wu L."/>
            <person name="Ma J."/>
        </authorList>
    </citation>
    <scope>NUCLEOTIDE SEQUENCE [LARGE SCALE GENOMIC DNA]</scope>
    <source>
        <strain evidence="6">CCM 7043</strain>
    </source>
</reference>
<protein>
    <submittedName>
        <fullName evidence="5">AAA family ATPase</fullName>
    </submittedName>
</protein>
<proteinExistence type="predicted"/>
<dbReference type="Pfam" id="PF00196">
    <property type="entry name" value="GerE"/>
    <property type="match status" value="1"/>
</dbReference>
<dbReference type="InterPro" id="IPR036388">
    <property type="entry name" value="WH-like_DNA-bd_sf"/>
</dbReference>
<dbReference type="InterPro" id="IPR016032">
    <property type="entry name" value="Sig_transdc_resp-reg_C-effctor"/>
</dbReference>
<accession>A0ABW4EY64</accession>
<dbReference type="PANTHER" id="PTHR16305:SF35">
    <property type="entry name" value="TRANSCRIPTIONAL ACTIVATOR DOMAIN"/>
    <property type="match status" value="1"/>
</dbReference>
<evidence type="ECO:0000259" key="4">
    <source>
        <dbReference type="PROSITE" id="PS50043"/>
    </source>
</evidence>
<organism evidence="5 6">
    <name type="scientific">Pseudonocardia yunnanensis</name>
    <dbReference type="NCBI Taxonomy" id="58107"/>
    <lineage>
        <taxon>Bacteria</taxon>
        <taxon>Bacillati</taxon>
        <taxon>Actinomycetota</taxon>
        <taxon>Actinomycetes</taxon>
        <taxon>Pseudonocardiales</taxon>
        <taxon>Pseudonocardiaceae</taxon>
        <taxon>Pseudonocardia</taxon>
    </lineage>
</organism>
<keyword evidence="2" id="KW-0067">ATP-binding</keyword>
<evidence type="ECO:0000256" key="2">
    <source>
        <dbReference type="ARBA" id="ARBA00022840"/>
    </source>
</evidence>
<evidence type="ECO:0000313" key="6">
    <source>
        <dbReference type="Proteomes" id="UP001597114"/>
    </source>
</evidence>